<keyword evidence="5" id="KW-0326">Glycosidase</keyword>
<evidence type="ECO:0000256" key="2">
    <source>
        <dbReference type="ARBA" id="ARBA00005336"/>
    </source>
</evidence>
<evidence type="ECO:0000313" key="7">
    <source>
        <dbReference type="EMBL" id="TFY64459.1"/>
    </source>
</evidence>
<dbReference type="Pfam" id="PF14310">
    <property type="entry name" value="Fn3-like"/>
    <property type="match status" value="1"/>
</dbReference>
<dbReference type="EC" id="3.2.1.21" evidence="3"/>
<evidence type="ECO:0000256" key="3">
    <source>
        <dbReference type="ARBA" id="ARBA00012744"/>
    </source>
</evidence>
<dbReference type="InterPro" id="IPR050288">
    <property type="entry name" value="Cellulose_deg_GH3"/>
</dbReference>
<dbReference type="Gene3D" id="2.60.40.10">
    <property type="entry name" value="Immunoglobulins"/>
    <property type="match status" value="1"/>
</dbReference>
<comment type="caution">
    <text evidence="7">The sequence shown here is derived from an EMBL/GenBank/DDBJ whole genome shotgun (WGS) entry which is preliminary data.</text>
</comment>
<dbReference type="PANTHER" id="PTHR42715:SF27">
    <property type="entry name" value="BETA-GLUCOSIDASE-RELATED"/>
    <property type="match status" value="1"/>
</dbReference>
<name>A0A4Y9YTP3_9APHY</name>
<dbReference type="InterPro" id="IPR026891">
    <property type="entry name" value="Fn3-like"/>
</dbReference>
<dbReference type="FunFam" id="2.60.40.10:FF:000495">
    <property type="entry name" value="Periplasmic beta-glucosidase"/>
    <property type="match status" value="1"/>
</dbReference>
<protein>
    <recommendedName>
        <fullName evidence="3">beta-glucosidase</fullName>
        <ecNumber evidence="3">3.2.1.21</ecNumber>
    </recommendedName>
</protein>
<dbReference type="InterPro" id="IPR013783">
    <property type="entry name" value="Ig-like_fold"/>
</dbReference>
<evidence type="ECO:0000313" key="8">
    <source>
        <dbReference type="Proteomes" id="UP000298390"/>
    </source>
</evidence>
<comment type="similarity">
    <text evidence="2">Belongs to the glycosyl hydrolase 3 family.</text>
</comment>
<organism evidence="7 8">
    <name type="scientific">Rhodofomes roseus</name>
    <dbReference type="NCBI Taxonomy" id="34475"/>
    <lineage>
        <taxon>Eukaryota</taxon>
        <taxon>Fungi</taxon>
        <taxon>Dikarya</taxon>
        <taxon>Basidiomycota</taxon>
        <taxon>Agaricomycotina</taxon>
        <taxon>Agaricomycetes</taxon>
        <taxon>Polyporales</taxon>
        <taxon>Rhodofomes</taxon>
    </lineage>
</organism>
<keyword evidence="4" id="KW-0378">Hydrolase</keyword>
<dbReference type="GO" id="GO:0009251">
    <property type="term" value="P:glucan catabolic process"/>
    <property type="evidence" value="ECO:0007669"/>
    <property type="project" value="TreeGrafter"/>
</dbReference>
<dbReference type="Pfam" id="PF07691">
    <property type="entry name" value="PA14"/>
    <property type="match status" value="1"/>
</dbReference>
<dbReference type="InterPro" id="IPR037524">
    <property type="entry name" value="PA14/GLEYA"/>
</dbReference>
<dbReference type="Gene3D" id="3.20.20.300">
    <property type="entry name" value="Glycoside hydrolase, family 3, N-terminal domain"/>
    <property type="match status" value="1"/>
</dbReference>
<dbReference type="InterPro" id="IPR011658">
    <property type="entry name" value="PA14_dom"/>
</dbReference>
<dbReference type="Gene3D" id="2.60.120.260">
    <property type="entry name" value="Galactose-binding domain-like"/>
    <property type="match status" value="1"/>
</dbReference>
<gene>
    <name evidence="7" type="ORF">EVJ58_g2606</name>
</gene>
<evidence type="ECO:0000259" key="6">
    <source>
        <dbReference type="PROSITE" id="PS51820"/>
    </source>
</evidence>
<dbReference type="Gene3D" id="3.40.50.1700">
    <property type="entry name" value="Glycoside hydrolase family 3 C-terminal domain"/>
    <property type="match status" value="1"/>
</dbReference>
<dbReference type="EMBL" id="SEKV01000098">
    <property type="protein sequence ID" value="TFY64459.1"/>
    <property type="molecule type" value="Genomic_DNA"/>
</dbReference>
<dbReference type="SUPFAM" id="SSF52279">
    <property type="entry name" value="Beta-D-glucan exohydrolase, C-terminal domain"/>
    <property type="match status" value="1"/>
</dbReference>
<evidence type="ECO:0000256" key="4">
    <source>
        <dbReference type="ARBA" id="ARBA00022801"/>
    </source>
</evidence>
<dbReference type="Pfam" id="PF01915">
    <property type="entry name" value="Glyco_hydro_3_C"/>
    <property type="match status" value="1"/>
</dbReference>
<dbReference type="Proteomes" id="UP000298390">
    <property type="component" value="Unassembled WGS sequence"/>
</dbReference>
<reference evidence="7 8" key="1">
    <citation type="submission" date="2019-01" db="EMBL/GenBank/DDBJ databases">
        <title>Genome sequencing of the rare red list fungi Fomitopsis rosea.</title>
        <authorList>
            <person name="Buettner E."/>
            <person name="Kellner H."/>
        </authorList>
    </citation>
    <scope>NUCLEOTIDE SEQUENCE [LARGE SCALE GENOMIC DNA]</scope>
    <source>
        <strain evidence="7 8">DSM 105464</strain>
    </source>
</reference>
<evidence type="ECO:0000256" key="5">
    <source>
        <dbReference type="ARBA" id="ARBA00023295"/>
    </source>
</evidence>
<dbReference type="InterPro" id="IPR002772">
    <property type="entry name" value="Glyco_hydro_3_C"/>
</dbReference>
<dbReference type="AlphaFoldDB" id="A0A4Y9YTP3"/>
<dbReference type="GO" id="GO:0008422">
    <property type="term" value="F:beta-glucosidase activity"/>
    <property type="evidence" value="ECO:0007669"/>
    <property type="project" value="UniProtKB-EC"/>
</dbReference>
<dbReference type="InterPro" id="IPR036881">
    <property type="entry name" value="Glyco_hydro_3_C_sf"/>
</dbReference>
<accession>A0A4Y9YTP3</accession>
<dbReference type="SMART" id="SM01217">
    <property type="entry name" value="Fn3_like"/>
    <property type="match status" value="1"/>
</dbReference>
<dbReference type="InterPro" id="IPR036962">
    <property type="entry name" value="Glyco_hydro_3_N_sf"/>
</dbReference>
<feature type="domain" description="PA14" evidence="6">
    <location>
        <begin position="1"/>
        <end position="105"/>
    </location>
</feature>
<dbReference type="STRING" id="34475.A0A4Y9YTP3"/>
<sequence>MEKTATYELGLTVAGRGKLFVNGKLTVDNWTKQRPGEFFYGQGTVEEIGEVDLEAGKPVEIMVEYTNTRAPEGPESDRSQPALMRGLRLGGCEKIDPDEAMARAEKLAAESDVVVLVAGLSPDWESEGFDRPTLDMPKRTNELIARVGKANANTVVCLQAGSAVSMPWVHDVNGIIQAWYSGNEVGNALADVVYGLINPSGRLSLTLPVTERDIPAYLNMRSENGKIHYREDIFVGYKYYQAKGVAPLFPFGHGLSYTTFTFSNLALSGPYAHDAAFSLGVSVTVTNDGPVAGSEVVQVYIALPEMGLTTPKLQLRGFAKARDVAPGSSKAVSVTLDKYAVSFWDEVAGAWRAVPGTYGVFVGKSSADMVLQGSFVLKTGFIWNGL</sequence>
<dbReference type="PROSITE" id="PS51820">
    <property type="entry name" value="PA14"/>
    <property type="match status" value="1"/>
</dbReference>
<dbReference type="PANTHER" id="PTHR42715">
    <property type="entry name" value="BETA-GLUCOSIDASE"/>
    <property type="match status" value="1"/>
</dbReference>
<proteinExistence type="inferred from homology"/>
<comment type="catalytic activity">
    <reaction evidence="1">
        <text>Hydrolysis of terminal, non-reducing beta-D-glucosyl residues with release of beta-D-glucose.</text>
        <dbReference type="EC" id="3.2.1.21"/>
    </reaction>
</comment>
<evidence type="ECO:0000256" key="1">
    <source>
        <dbReference type="ARBA" id="ARBA00000448"/>
    </source>
</evidence>